<keyword evidence="7" id="KW-0966">Cell projection</keyword>
<evidence type="ECO:0000256" key="3">
    <source>
        <dbReference type="ARBA" id="ARBA00023143"/>
    </source>
</evidence>
<evidence type="ECO:0000313" key="7">
    <source>
        <dbReference type="EMBL" id="MBI6872705.1"/>
    </source>
</evidence>
<protein>
    <recommendedName>
        <fullName evidence="2 4">Flagellin</fullName>
    </recommendedName>
</protein>
<keyword evidence="3 4" id="KW-0975">Bacterial flagellum</keyword>
<keyword evidence="7" id="KW-0282">Flagellum</keyword>
<dbReference type="GO" id="GO:0009288">
    <property type="term" value="C:bacterial-type flagellum"/>
    <property type="evidence" value="ECO:0007669"/>
    <property type="project" value="UniProtKB-SubCell"/>
</dbReference>
<dbReference type="RefSeq" id="WP_211142209.1">
    <property type="nucleotide sequence ID" value="NZ_JAEEGB010000008.1"/>
</dbReference>
<feature type="domain" description="Flagellin C-terminal" evidence="6">
    <location>
        <begin position="221"/>
        <end position="306"/>
    </location>
</feature>
<name>A0A934HQZ0_9CLOT</name>
<evidence type="ECO:0000259" key="6">
    <source>
        <dbReference type="Pfam" id="PF00700"/>
    </source>
</evidence>
<dbReference type="InterPro" id="IPR042187">
    <property type="entry name" value="Flagellin_C_sub2"/>
</dbReference>
<proteinExistence type="inferred from homology"/>
<dbReference type="InterPro" id="IPR001492">
    <property type="entry name" value="Flagellin"/>
</dbReference>
<dbReference type="EMBL" id="JAEEGB010000008">
    <property type="protein sequence ID" value="MBI6872705.1"/>
    <property type="molecule type" value="Genomic_DNA"/>
</dbReference>
<keyword evidence="8" id="KW-1185">Reference proteome</keyword>
<gene>
    <name evidence="7" type="ORF">I6U51_08265</name>
</gene>
<keyword evidence="7" id="KW-0969">Cilium</keyword>
<accession>A0A934HQZ0</accession>
<evidence type="ECO:0000256" key="2">
    <source>
        <dbReference type="ARBA" id="ARBA00020110"/>
    </source>
</evidence>
<comment type="function">
    <text evidence="4">Flagellin is the subunit protein which polymerizes to form the filaments of bacterial flagella.</text>
</comment>
<dbReference type="Proteomes" id="UP000622687">
    <property type="component" value="Unassembled WGS sequence"/>
</dbReference>
<dbReference type="PRINTS" id="PR00207">
    <property type="entry name" value="FLAGELLIN"/>
</dbReference>
<evidence type="ECO:0000313" key="8">
    <source>
        <dbReference type="Proteomes" id="UP000622687"/>
    </source>
</evidence>
<evidence type="ECO:0000256" key="4">
    <source>
        <dbReference type="RuleBase" id="RU362073"/>
    </source>
</evidence>
<dbReference type="Gene3D" id="6.10.10.10">
    <property type="entry name" value="Flagellar export chaperone, C-terminal domain"/>
    <property type="match status" value="1"/>
</dbReference>
<dbReference type="PANTHER" id="PTHR42792">
    <property type="entry name" value="FLAGELLIN"/>
    <property type="match status" value="1"/>
</dbReference>
<dbReference type="Pfam" id="PF00669">
    <property type="entry name" value="Flagellin_N"/>
    <property type="match status" value="1"/>
</dbReference>
<dbReference type="PANTHER" id="PTHR42792:SF2">
    <property type="entry name" value="FLAGELLIN"/>
    <property type="match status" value="1"/>
</dbReference>
<evidence type="ECO:0000259" key="5">
    <source>
        <dbReference type="Pfam" id="PF00669"/>
    </source>
</evidence>
<dbReference type="InterPro" id="IPR001029">
    <property type="entry name" value="Flagellin_N"/>
</dbReference>
<dbReference type="SUPFAM" id="SSF64518">
    <property type="entry name" value="Phase 1 flagellin"/>
    <property type="match status" value="1"/>
</dbReference>
<feature type="domain" description="Flagellin N-terminal" evidence="5">
    <location>
        <begin position="3"/>
        <end position="139"/>
    </location>
</feature>
<dbReference type="Pfam" id="PF00700">
    <property type="entry name" value="Flagellin_C"/>
    <property type="match status" value="1"/>
</dbReference>
<dbReference type="InterPro" id="IPR046358">
    <property type="entry name" value="Flagellin_C"/>
</dbReference>
<evidence type="ECO:0000256" key="1">
    <source>
        <dbReference type="ARBA" id="ARBA00005709"/>
    </source>
</evidence>
<comment type="subcellular location">
    <subcellularLocation>
        <location evidence="4">Secreted</location>
    </subcellularLocation>
    <subcellularLocation>
        <location evidence="4">Bacterial flagellum</location>
    </subcellularLocation>
</comment>
<reference evidence="7" key="1">
    <citation type="submission" date="2020-12" db="EMBL/GenBank/DDBJ databases">
        <title>Clostridium thailandense sp. nov., a novel acetogenic bacterium isolated from peat land soil in Thailand.</title>
        <authorList>
            <person name="Chaikitkaew S."/>
            <person name="Birkeland N.K."/>
        </authorList>
    </citation>
    <scope>NUCLEOTIDE SEQUENCE</scope>
    <source>
        <strain evidence="7">DSM 17425</strain>
    </source>
</reference>
<dbReference type="GO" id="GO:0005576">
    <property type="term" value="C:extracellular region"/>
    <property type="evidence" value="ECO:0007669"/>
    <property type="project" value="UniProtKB-SubCell"/>
</dbReference>
<comment type="similarity">
    <text evidence="1 4">Belongs to the bacterial flagellin family.</text>
</comment>
<dbReference type="GO" id="GO:0005198">
    <property type="term" value="F:structural molecule activity"/>
    <property type="evidence" value="ECO:0007669"/>
    <property type="project" value="UniProtKB-UniRule"/>
</dbReference>
<keyword evidence="4" id="KW-0964">Secreted</keyword>
<organism evidence="7 8">
    <name type="scientific">Clostridium aciditolerans</name>
    <dbReference type="NCBI Taxonomy" id="339861"/>
    <lineage>
        <taxon>Bacteria</taxon>
        <taxon>Bacillati</taxon>
        <taxon>Bacillota</taxon>
        <taxon>Clostridia</taxon>
        <taxon>Eubacteriales</taxon>
        <taxon>Clostridiaceae</taxon>
        <taxon>Clostridium</taxon>
    </lineage>
</organism>
<dbReference type="AlphaFoldDB" id="A0A934HQZ0"/>
<dbReference type="Gene3D" id="1.20.1330.10">
    <property type="entry name" value="f41 fragment of flagellin, N-terminal domain"/>
    <property type="match status" value="1"/>
</dbReference>
<comment type="caution">
    <text evidence="7">The sequence shown here is derived from an EMBL/GenBank/DDBJ whole genome shotgun (WGS) entry which is preliminary data.</text>
</comment>
<sequence length="309" mass="33559">MIIGHNINAMIAYRHMSYNLNMVGKAMERLSSGLRINRAADDPAGLAISERMRAQIRGLEQASRNAQDGISAIQVADGALNETHSILQRMRELATQAANGTLSDSDRKNIQEEINQLTSEINSIGNNTEFNTMKLLNDSAYKYDGVNSELRLQIGPNTGQSLGIKLEDMRSKALNISGQAGTSVTSKDGKVTAKFSDVGLNGSNSECALDVSSPENASAAIKIYDDAIQQVSSFRGRLGATQNALEHRINYLDNTAENLTAAESRIRDADIAKEMMNYAKYNILLQVSQAILAQANHQAEGVLQLLKSL</sequence>